<protein>
    <submittedName>
        <fullName evidence="1">Uncharacterized protein</fullName>
    </submittedName>
</protein>
<dbReference type="AlphaFoldDB" id="A0A6J4IX06"/>
<organism evidence="1">
    <name type="scientific">uncultured Acetobacteraceae bacterium</name>
    <dbReference type="NCBI Taxonomy" id="169975"/>
    <lineage>
        <taxon>Bacteria</taxon>
        <taxon>Pseudomonadati</taxon>
        <taxon>Pseudomonadota</taxon>
        <taxon>Alphaproteobacteria</taxon>
        <taxon>Acetobacterales</taxon>
        <taxon>Acetobacteraceae</taxon>
        <taxon>environmental samples</taxon>
    </lineage>
</organism>
<accession>A0A6J4IX06</accession>
<gene>
    <name evidence="1" type="ORF">AVDCRST_MAG08-2833</name>
</gene>
<proteinExistence type="predicted"/>
<feature type="non-terminal residue" evidence="1">
    <location>
        <position position="1"/>
    </location>
</feature>
<name>A0A6J4IX06_9PROT</name>
<sequence length="63" mass="6599">ARAAAAVAQGLELVEAGQLHLELQRRPALAARERYEQAGVQPLGPRGFHLAPDEAHGAVAVHG</sequence>
<dbReference type="EMBL" id="CADCTG010000208">
    <property type="protein sequence ID" value="CAA9264050.1"/>
    <property type="molecule type" value="Genomic_DNA"/>
</dbReference>
<reference evidence="1" key="1">
    <citation type="submission" date="2020-02" db="EMBL/GenBank/DDBJ databases">
        <authorList>
            <person name="Meier V. D."/>
        </authorList>
    </citation>
    <scope>NUCLEOTIDE SEQUENCE</scope>
    <source>
        <strain evidence="1">AVDCRST_MAG08</strain>
    </source>
</reference>
<evidence type="ECO:0000313" key="1">
    <source>
        <dbReference type="EMBL" id="CAA9264050.1"/>
    </source>
</evidence>